<keyword evidence="2" id="KW-1185">Reference proteome</keyword>
<sequence length="318" mass="35165">MTSVVEACRLMWVPGIDRLDGKPSYNMHGWLTTENFAPTITDGIIELQGVDPKILLQAFAGDLNRVALAGSESLNNIVNIPTIPKSLGWPYVKLYYSAFFYAHAILRAWGRSPSYLRTSDLIRVKQVFQLYTLSPPFKLQTGQYLLSAGSNADSLFIAPMNSGGGTHEAIWRIFQTELSDLQSRVIAAPYTSSDKGAISGALNSAVNLLTNHGANTAWPSAMRNDIQYRQTEGLWFPYTGRKKTVDFARHVTDILCDTKKTEDVLACQNDNLSRFQAACSFVVVLARQMLSDLSQVGGAKSFLKFGQSDFERSLTTNT</sequence>
<dbReference type="AlphaFoldDB" id="A0A7W4JST9"/>
<name>A0A7W4JST9_9PROT</name>
<reference evidence="1 2" key="1">
    <citation type="submission" date="2020-04" db="EMBL/GenBank/DDBJ databases">
        <title>Description of novel Gluconacetobacter.</title>
        <authorList>
            <person name="Sombolestani A."/>
        </authorList>
    </citation>
    <scope>NUCLEOTIDE SEQUENCE [LARGE SCALE GENOMIC DNA]</scope>
    <source>
        <strain evidence="1 2">LMG 21311</strain>
    </source>
</reference>
<dbReference type="EMBL" id="JABEQF010000006">
    <property type="protein sequence ID" value="MBB2190224.1"/>
    <property type="molecule type" value="Genomic_DNA"/>
</dbReference>
<protein>
    <submittedName>
        <fullName evidence="1">Uncharacterized protein</fullName>
    </submittedName>
</protein>
<gene>
    <name evidence="1" type="ORF">HLH34_09620</name>
</gene>
<accession>A0A7W4JST9</accession>
<dbReference type="Proteomes" id="UP000555756">
    <property type="component" value="Unassembled WGS sequence"/>
</dbReference>
<comment type="caution">
    <text evidence="1">The sequence shown here is derived from an EMBL/GenBank/DDBJ whole genome shotgun (WGS) entry which is preliminary data.</text>
</comment>
<organism evidence="1 2">
    <name type="scientific">Gluconacetobacter azotocaptans</name>
    <dbReference type="NCBI Taxonomy" id="142834"/>
    <lineage>
        <taxon>Bacteria</taxon>
        <taxon>Pseudomonadati</taxon>
        <taxon>Pseudomonadota</taxon>
        <taxon>Alphaproteobacteria</taxon>
        <taxon>Acetobacterales</taxon>
        <taxon>Acetobacteraceae</taxon>
        <taxon>Gluconacetobacter</taxon>
    </lineage>
</organism>
<evidence type="ECO:0000313" key="2">
    <source>
        <dbReference type="Proteomes" id="UP000555756"/>
    </source>
</evidence>
<proteinExistence type="predicted"/>
<evidence type="ECO:0000313" key="1">
    <source>
        <dbReference type="EMBL" id="MBB2190224.1"/>
    </source>
</evidence>